<dbReference type="SMART" id="SM00175">
    <property type="entry name" value="RAB"/>
    <property type="match status" value="1"/>
</dbReference>
<evidence type="ECO:0000256" key="4">
    <source>
        <dbReference type="SAM" id="MobiDB-lite"/>
    </source>
</evidence>
<dbReference type="InterPro" id="IPR020849">
    <property type="entry name" value="Small_GTPase_Ras-type"/>
</dbReference>
<dbReference type="GO" id="GO:0003924">
    <property type="term" value="F:GTPase activity"/>
    <property type="evidence" value="ECO:0007669"/>
    <property type="project" value="InterPro"/>
</dbReference>
<dbReference type="InParanoid" id="G4TR86"/>
<accession>G4TR86</accession>
<dbReference type="AlphaFoldDB" id="G4TR86"/>
<dbReference type="GO" id="GO:0005886">
    <property type="term" value="C:plasma membrane"/>
    <property type="evidence" value="ECO:0007669"/>
    <property type="project" value="UniProtKB-SubCell"/>
</dbReference>
<keyword evidence="6" id="KW-1185">Reference proteome</keyword>
<dbReference type="InterPro" id="IPR001806">
    <property type="entry name" value="Small_GTPase"/>
</dbReference>
<evidence type="ECO:0000313" key="5">
    <source>
        <dbReference type="EMBL" id="CCA73829.1"/>
    </source>
</evidence>
<protein>
    <submittedName>
        <fullName evidence="5">Related to KREV-1 novel protein of ras superfamily KREV-1</fullName>
    </submittedName>
</protein>
<dbReference type="PROSITE" id="PS51419">
    <property type="entry name" value="RAB"/>
    <property type="match status" value="1"/>
</dbReference>
<dbReference type="OrthoDB" id="5976022at2759"/>
<feature type="region of interest" description="Disordered" evidence="4">
    <location>
        <begin position="123"/>
        <end position="171"/>
    </location>
</feature>
<dbReference type="GO" id="GO:0005525">
    <property type="term" value="F:GTP binding"/>
    <property type="evidence" value="ECO:0007669"/>
    <property type="project" value="UniProtKB-KW"/>
</dbReference>
<proteinExistence type="predicted"/>
<dbReference type="SUPFAM" id="SSF52540">
    <property type="entry name" value="P-loop containing nucleoside triphosphate hydrolases"/>
    <property type="match status" value="1"/>
</dbReference>
<dbReference type="EMBL" id="CAFZ01000256">
    <property type="protein sequence ID" value="CCA73829.1"/>
    <property type="molecule type" value="Genomic_DNA"/>
</dbReference>
<evidence type="ECO:0000256" key="3">
    <source>
        <dbReference type="ARBA" id="ARBA00023134"/>
    </source>
</evidence>
<dbReference type="InterPro" id="IPR027417">
    <property type="entry name" value="P-loop_NTPase"/>
</dbReference>
<dbReference type="PRINTS" id="PR00449">
    <property type="entry name" value="RASTRNSFRMNG"/>
</dbReference>
<dbReference type="SMART" id="SM00173">
    <property type="entry name" value="RAS"/>
    <property type="match status" value="1"/>
</dbReference>
<comment type="caution">
    <text evidence="5">The sequence shown here is derived from an EMBL/GenBank/DDBJ whole genome shotgun (WGS) entry which is preliminary data.</text>
</comment>
<dbReference type="PROSITE" id="PS51421">
    <property type="entry name" value="RAS"/>
    <property type="match status" value="1"/>
</dbReference>
<dbReference type="PANTHER" id="PTHR24070">
    <property type="entry name" value="RAS, DI-RAS, AND RHEB FAMILY MEMBERS OF SMALL GTPASE SUPERFAMILY"/>
    <property type="match status" value="1"/>
</dbReference>
<dbReference type="eggNOG" id="KOG0395">
    <property type="taxonomic scope" value="Eukaryota"/>
</dbReference>
<dbReference type="GO" id="GO:0007165">
    <property type="term" value="P:signal transduction"/>
    <property type="evidence" value="ECO:0007669"/>
    <property type="project" value="InterPro"/>
</dbReference>
<evidence type="ECO:0000313" key="6">
    <source>
        <dbReference type="Proteomes" id="UP000007148"/>
    </source>
</evidence>
<sequence>MAISGFSCLEVLDTAGTEQFVALHDLYIKAGRGFILAFSLTDQSSLKEIEVLREQIVRLKGDRVPIVVVGTKSDLVEERQVDRDQMMNISLGWGVPIYETSAKKNWHVKDAFEDLVRQMRIRYPNVPRTRRKGSGRSRTESARTHGHPPAQSSVPYGDGRESPKPDKCVAM</sequence>
<organism evidence="5 6">
    <name type="scientific">Serendipita indica (strain DSM 11827)</name>
    <name type="common">Root endophyte fungus</name>
    <name type="synonym">Piriformospora indica</name>
    <dbReference type="NCBI Taxonomy" id="1109443"/>
    <lineage>
        <taxon>Eukaryota</taxon>
        <taxon>Fungi</taxon>
        <taxon>Dikarya</taxon>
        <taxon>Basidiomycota</taxon>
        <taxon>Agaricomycotina</taxon>
        <taxon>Agaricomycetes</taxon>
        <taxon>Sebacinales</taxon>
        <taxon>Serendipitaceae</taxon>
        <taxon>Serendipita</taxon>
    </lineage>
</organism>
<dbReference type="STRING" id="1109443.G4TR86"/>
<evidence type="ECO:0000256" key="1">
    <source>
        <dbReference type="ARBA" id="ARBA00004342"/>
    </source>
</evidence>
<name>G4TR86_SERID</name>
<keyword evidence="3" id="KW-0342">GTP-binding</keyword>
<dbReference type="Pfam" id="PF00071">
    <property type="entry name" value="Ras"/>
    <property type="match status" value="1"/>
</dbReference>
<comment type="subcellular location">
    <subcellularLocation>
        <location evidence="1">Cell membrane</location>
        <topology evidence="1">Lipid-anchor</topology>
        <orientation evidence="1">Cytoplasmic side</orientation>
    </subcellularLocation>
</comment>
<keyword evidence="2" id="KW-0547">Nucleotide-binding</keyword>
<gene>
    <name evidence="5" type="ORF">PIIN_07783</name>
</gene>
<evidence type="ECO:0000256" key="2">
    <source>
        <dbReference type="ARBA" id="ARBA00022741"/>
    </source>
</evidence>
<dbReference type="HOGENOM" id="CLU_041217_9_3_1"/>
<feature type="compositionally biased region" description="Basic and acidic residues" evidence="4">
    <location>
        <begin position="158"/>
        <end position="171"/>
    </location>
</feature>
<dbReference type="Gene3D" id="3.40.50.300">
    <property type="entry name" value="P-loop containing nucleotide triphosphate hydrolases"/>
    <property type="match status" value="1"/>
</dbReference>
<reference evidence="5 6" key="1">
    <citation type="journal article" date="2011" name="PLoS Pathog.">
        <title>Endophytic Life Strategies Decoded by Genome and Transcriptome Analyses of the Mutualistic Root Symbiont Piriformospora indica.</title>
        <authorList>
            <person name="Zuccaro A."/>
            <person name="Lahrmann U."/>
            <person name="Guldener U."/>
            <person name="Langen G."/>
            <person name="Pfiffi S."/>
            <person name="Biedenkopf D."/>
            <person name="Wong P."/>
            <person name="Samans B."/>
            <person name="Grimm C."/>
            <person name="Basiewicz M."/>
            <person name="Murat C."/>
            <person name="Martin F."/>
            <person name="Kogel K.H."/>
        </authorList>
    </citation>
    <scope>NUCLEOTIDE SEQUENCE [LARGE SCALE GENOMIC DNA]</scope>
    <source>
        <strain evidence="5 6">DSM 11827</strain>
    </source>
</reference>
<dbReference type="Proteomes" id="UP000007148">
    <property type="component" value="Unassembled WGS sequence"/>
</dbReference>